<keyword evidence="1" id="KW-0479">Metal-binding</keyword>
<evidence type="ECO:0000256" key="5">
    <source>
        <dbReference type="SAM" id="MobiDB-lite"/>
    </source>
</evidence>
<dbReference type="InterPro" id="IPR001138">
    <property type="entry name" value="Zn2Cys6_DnaBD"/>
</dbReference>
<keyword evidence="2" id="KW-0805">Transcription regulation</keyword>
<evidence type="ECO:0000313" key="7">
    <source>
        <dbReference type="EMBL" id="KKY34879.1"/>
    </source>
</evidence>
<feature type="domain" description="Zn(2)-C6 fungal-type" evidence="6">
    <location>
        <begin position="26"/>
        <end position="55"/>
    </location>
</feature>
<dbReference type="Gene3D" id="4.10.240.10">
    <property type="entry name" value="Zn(2)-C6 fungal-type DNA-binding domain"/>
    <property type="match status" value="1"/>
</dbReference>
<evidence type="ECO:0000313" key="8">
    <source>
        <dbReference type="Proteomes" id="UP000034680"/>
    </source>
</evidence>
<reference evidence="7 8" key="2">
    <citation type="submission" date="2015-05" db="EMBL/GenBank/DDBJ databases">
        <authorList>
            <person name="Morales-Cruz A."/>
            <person name="Amrine K.C."/>
            <person name="Cantu D."/>
        </authorList>
    </citation>
    <scope>NUCLEOTIDE SEQUENCE [LARGE SCALE GENOMIC DNA]</scope>
    <source>
        <strain evidence="7">DA912</strain>
    </source>
</reference>
<feature type="compositionally biased region" description="Low complexity" evidence="5">
    <location>
        <begin position="116"/>
        <end position="141"/>
    </location>
</feature>
<dbReference type="GO" id="GO:0000435">
    <property type="term" value="P:positive regulation of transcription from RNA polymerase II promoter by galactose"/>
    <property type="evidence" value="ECO:0007669"/>
    <property type="project" value="TreeGrafter"/>
</dbReference>
<keyword evidence="8" id="KW-1185">Reference proteome</keyword>
<dbReference type="Pfam" id="PF04082">
    <property type="entry name" value="Fungal_trans"/>
    <property type="match status" value="1"/>
</dbReference>
<proteinExistence type="predicted"/>
<feature type="compositionally biased region" description="Polar residues" evidence="5">
    <location>
        <begin position="96"/>
        <end position="106"/>
    </location>
</feature>
<organism evidence="7 8">
    <name type="scientific">Diaporthe ampelina</name>
    <dbReference type="NCBI Taxonomy" id="1214573"/>
    <lineage>
        <taxon>Eukaryota</taxon>
        <taxon>Fungi</taxon>
        <taxon>Dikarya</taxon>
        <taxon>Ascomycota</taxon>
        <taxon>Pezizomycotina</taxon>
        <taxon>Sordariomycetes</taxon>
        <taxon>Sordariomycetidae</taxon>
        <taxon>Diaporthales</taxon>
        <taxon>Diaporthaceae</taxon>
        <taxon>Diaporthe</taxon>
    </lineage>
</organism>
<dbReference type="OrthoDB" id="2571985at2759"/>
<accession>A0A0G2FLI4</accession>
<dbReference type="PROSITE" id="PS00463">
    <property type="entry name" value="ZN2_CY6_FUNGAL_1"/>
    <property type="match status" value="1"/>
</dbReference>
<evidence type="ECO:0000259" key="6">
    <source>
        <dbReference type="PROSITE" id="PS50048"/>
    </source>
</evidence>
<dbReference type="Proteomes" id="UP000034680">
    <property type="component" value="Unassembled WGS sequence"/>
</dbReference>
<sequence length="832" mass="91310">MESTGSSTAHAQNSGHKVRRPRAARACNLCRLKKNKCDELYPCTYCRNRNVECVYQGQDSSRRRYTPDYVRGLEQQVEQLSAQLEAQAAGSSSSARSGFSAHNQYANHGAPPPGSPGTSTGLSATPPTTTAAATRPRQRGGQEVTAINSHTRNVEFYGSSSSVALLSQVQRGGERSPGPCEAEGGGGGGGGGGGTAEHSESDAVAAALLSNLHNPAFSPPQLNAPDKGPGGGEGTTVLTVAEAQLTAMEPAYYRQCSVFLHNFFSTMHYIHPMIDKPSFLERCEVLWSGDREATRQHASFVPLYFSILSIGALVGYRDIEPVGGVSNQKWSRRFFNEARARFKELELATDLEMVQTFFFMAKVCQNELNAHWSYFYIGMAVRTAGIYSLEEELSFAMGRPSGLGSEEYHNRCFPLTEFTPGFDPSSPLLDPPHCAIIEHMVHFSRLIRQVCIDIYLPQNSAARTVELAQHLDQRFDSWLSRLPEPIRPRLESDQSSKIGSHKEAMWMKRQKLVLHMRYLNLRILLFGSILLTSTPAERSSVPGSCECVQKCLDSAKRTIEIIHETYHHQEFFRTWFYNTTYTIFATSIILVYINQEASEAEIQPLLRLVHMAIEVLETMADECVVAGKSAKLLQKAMEKSAAARHERSSDRLAATLVSMNGGGIEPPALEPAGGGGGGNGLADNAAASAAAAAAAAADDGFADPMIAMQWRHCWAPVNLLDSEVMDFDFGIPFMDFDERAMSGTEHSGYDADVVSEEDVQWAKTLHVLAFNPESEQESRAFVSGPGCYHDYGSVLVEHGDDPNAEDSDLDMPSCYHNFQSTSDVIFPFHWCC</sequence>
<dbReference type="InterPro" id="IPR007219">
    <property type="entry name" value="XnlR_reg_dom"/>
</dbReference>
<evidence type="ECO:0000256" key="1">
    <source>
        <dbReference type="ARBA" id="ARBA00022723"/>
    </source>
</evidence>
<dbReference type="EMBL" id="LCUC01000180">
    <property type="protein sequence ID" value="KKY34879.1"/>
    <property type="molecule type" value="Genomic_DNA"/>
</dbReference>
<dbReference type="PANTHER" id="PTHR47424:SF15">
    <property type="entry name" value="ZN(II)2CYS6 TRANSCRIPTION FACTOR (EUROFUNG)"/>
    <property type="match status" value="1"/>
</dbReference>
<feature type="compositionally biased region" description="Low complexity" evidence="5">
    <location>
        <begin position="86"/>
        <end position="95"/>
    </location>
</feature>
<dbReference type="SMART" id="SM00066">
    <property type="entry name" value="GAL4"/>
    <property type="match status" value="1"/>
</dbReference>
<dbReference type="GO" id="GO:0000978">
    <property type="term" value="F:RNA polymerase II cis-regulatory region sequence-specific DNA binding"/>
    <property type="evidence" value="ECO:0007669"/>
    <property type="project" value="TreeGrafter"/>
</dbReference>
<keyword evidence="4" id="KW-0539">Nucleus</keyword>
<dbReference type="GO" id="GO:0005634">
    <property type="term" value="C:nucleus"/>
    <property type="evidence" value="ECO:0007669"/>
    <property type="project" value="TreeGrafter"/>
</dbReference>
<dbReference type="PROSITE" id="PS50048">
    <property type="entry name" value="ZN2_CY6_FUNGAL_2"/>
    <property type="match status" value="1"/>
</dbReference>
<protein>
    <submittedName>
        <fullName evidence="7">Putative c6 transcription</fullName>
    </submittedName>
</protein>
<keyword evidence="3" id="KW-0804">Transcription</keyword>
<dbReference type="InterPro" id="IPR036864">
    <property type="entry name" value="Zn2-C6_fun-type_DNA-bd_sf"/>
</dbReference>
<dbReference type="STRING" id="1214573.A0A0G2FLI4"/>
<feature type="region of interest" description="Disordered" evidence="5">
    <location>
        <begin position="86"/>
        <end position="152"/>
    </location>
</feature>
<dbReference type="PANTHER" id="PTHR47424">
    <property type="entry name" value="REGULATORY PROTEIN GAL4"/>
    <property type="match status" value="1"/>
</dbReference>
<dbReference type="GO" id="GO:0006351">
    <property type="term" value="P:DNA-templated transcription"/>
    <property type="evidence" value="ECO:0007669"/>
    <property type="project" value="InterPro"/>
</dbReference>
<dbReference type="Pfam" id="PF00172">
    <property type="entry name" value="Zn_clus"/>
    <property type="match status" value="1"/>
</dbReference>
<dbReference type="GO" id="GO:0000981">
    <property type="term" value="F:DNA-binding transcription factor activity, RNA polymerase II-specific"/>
    <property type="evidence" value="ECO:0007669"/>
    <property type="project" value="InterPro"/>
</dbReference>
<comment type="caution">
    <text evidence="7">The sequence shown here is derived from an EMBL/GenBank/DDBJ whole genome shotgun (WGS) entry which is preliminary data.</text>
</comment>
<dbReference type="CDD" id="cd00067">
    <property type="entry name" value="GAL4"/>
    <property type="match status" value="1"/>
</dbReference>
<dbReference type="AlphaFoldDB" id="A0A0G2FLI4"/>
<evidence type="ECO:0000256" key="4">
    <source>
        <dbReference type="ARBA" id="ARBA00023242"/>
    </source>
</evidence>
<feature type="region of interest" description="Disordered" evidence="5">
    <location>
        <begin position="168"/>
        <end position="199"/>
    </location>
</feature>
<evidence type="ECO:0000256" key="3">
    <source>
        <dbReference type="ARBA" id="ARBA00023163"/>
    </source>
</evidence>
<dbReference type="CDD" id="cd12148">
    <property type="entry name" value="fungal_TF_MHR"/>
    <property type="match status" value="1"/>
</dbReference>
<dbReference type="SUPFAM" id="SSF57701">
    <property type="entry name" value="Zn2/Cys6 DNA-binding domain"/>
    <property type="match status" value="1"/>
</dbReference>
<reference evidence="7 8" key="1">
    <citation type="submission" date="2015-05" db="EMBL/GenBank/DDBJ databases">
        <title>Distinctive expansion of gene families associated with plant cell wall degradation and secondary metabolism in the genomes of grapevine trunk pathogens.</title>
        <authorList>
            <person name="Lawrence D.P."/>
            <person name="Travadon R."/>
            <person name="Rolshausen P.E."/>
            <person name="Baumgartner K."/>
        </authorList>
    </citation>
    <scope>NUCLEOTIDE SEQUENCE [LARGE SCALE GENOMIC DNA]</scope>
    <source>
        <strain evidence="7">DA912</strain>
    </source>
</reference>
<feature type="compositionally biased region" description="Gly residues" evidence="5">
    <location>
        <begin position="183"/>
        <end position="195"/>
    </location>
</feature>
<gene>
    <name evidence="7" type="ORF">UCDDA912_g05151</name>
</gene>
<name>A0A0G2FLI4_9PEZI</name>
<evidence type="ECO:0000256" key="2">
    <source>
        <dbReference type="ARBA" id="ARBA00023015"/>
    </source>
</evidence>
<dbReference type="GO" id="GO:0008270">
    <property type="term" value="F:zinc ion binding"/>
    <property type="evidence" value="ECO:0007669"/>
    <property type="project" value="InterPro"/>
</dbReference>
<dbReference type="InterPro" id="IPR051127">
    <property type="entry name" value="Fungal_SecMet_Regulators"/>
</dbReference>